<feature type="transmembrane region" description="Helical" evidence="1">
    <location>
        <begin position="237"/>
        <end position="260"/>
    </location>
</feature>
<keyword evidence="1" id="KW-1133">Transmembrane helix</keyword>
<evidence type="ECO:0000313" key="3">
    <source>
        <dbReference type="Proteomes" id="UP000229681"/>
    </source>
</evidence>
<evidence type="ECO:0000256" key="1">
    <source>
        <dbReference type="SAM" id="Phobius"/>
    </source>
</evidence>
<reference evidence="2 3" key="1">
    <citation type="submission" date="2017-11" db="EMBL/GenBank/DDBJ databases">
        <title>Evolution of Phototrophy in the Chloroflexi Phylum Driven by Horizontal Gene Transfer.</title>
        <authorList>
            <person name="Ward L.M."/>
            <person name="Hemp J."/>
            <person name="Shih P.M."/>
            <person name="Mcglynn S.E."/>
            <person name="Fischer W."/>
        </authorList>
    </citation>
    <scope>NUCLEOTIDE SEQUENCE [LARGE SCALE GENOMIC DNA]</scope>
    <source>
        <strain evidence="2">JP3_13</strain>
    </source>
</reference>
<evidence type="ECO:0000313" key="2">
    <source>
        <dbReference type="EMBL" id="PJF36323.1"/>
    </source>
</evidence>
<feature type="transmembrane region" description="Helical" evidence="1">
    <location>
        <begin position="211"/>
        <end position="231"/>
    </location>
</feature>
<feature type="transmembrane region" description="Helical" evidence="1">
    <location>
        <begin position="136"/>
        <end position="154"/>
    </location>
</feature>
<name>A0A2M8PFK3_9CHLR</name>
<organism evidence="2 3">
    <name type="scientific">Candidatus Thermofonsia Clade 1 bacterium</name>
    <dbReference type="NCBI Taxonomy" id="2364210"/>
    <lineage>
        <taxon>Bacteria</taxon>
        <taxon>Bacillati</taxon>
        <taxon>Chloroflexota</taxon>
        <taxon>Candidatus Thermofontia</taxon>
        <taxon>Candidatus Thermofonsia Clade 1</taxon>
    </lineage>
</organism>
<dbReference type="EMBL" id="PGTM01000062">
    <property type="protein sequence ID" value="PJF36323.1"/>
    <property type="molecule type" value="Genomic_DNA"/>
</dbReference>
<proteinExistence type="predicted"/>
<dbReference type="Proteomes" id="UP000229681">
    <property type="component" value="Unassembled WGS sequence"/>
</dbReference>
<feature type="transmembrane region" description="Helical" evidence="1">
    <location>
        <begin position="42"/>
        <end position="62"/>
    </location>
</feature>
<keyword evidence="1" id="KW-0472">Membrane</keyword>
<feature type="transmembrane region" description="Helical" evidence="1">
    <location>
        <begin position="68"/>
        <end position="90"/>
    </location>
</feature>
<sequence length="283" mass="32079">MFNRDLDEVFAESRFNPVLWLAIKHEHGSQAIFKRFSWRLQLGAYGLALLFAIPTLFSRNAFFAYWPLWLIGCVLAYVLSFGADIAYILAARSSAEVRGEFWEALRLTLLPSVVLVEGKYLNAQLRAWRWLLMETATRHFIVAALIFPILGLGLTLEQGLLFLVLSGWMILALFLALGFLYVREPITRMRAMVALSFVTALRTRDESAANFLAIGIAFSLRLMQVFLIISWSAQGALFSLDSALICFLPILYLALAYYLFYGVYRQICAWALKAMMRSAQAGD</sequence>
<feature type="transmembrane region" description="Helical" evidence="1">
    <location>
        <begin position="160"/>
        <end position="182"/>
    </location>
</feature>
<protein>
    <submittedName>
        <fullName evidence="2">Uncharacterized protein</fullName>
    </submittedName>
</protein>
<keyword evidence="1" id="KW-0812">Transmembrane</keyword>
<gene>
    <name evidence="2" type="ORF">CUN49_05980</name>
</gene>
<dbReference type="AlphaFoldDB" id="A0A2M8PFK3"/>
<accession>A0A2M8PFK3</accession>
<comment type="caution">
    <text evidence="2">The sequence shown here is derived from an EMBL/GenBank/DDBJ whole genome shotgun (WGS) entry which is preliminary data.</text>
</comment>